<feature type="domain" description="ABC transporter" evidence="5">
    <location>
        <begin position="2"/>
        <end position="228"/>
    </location>
</feature>
<dbReference type="PANTHER" id="PTHR42711:SF5">
    <property type="entry name" value="ABC TRANSPORTER ATP-BINDING PROTEIN NATA"/>
    <property type="match status" value="1"/>
</dbReference>
<dbReference type="InterPro" id="IPR003593">
    <property type="entry name" value="AAA+_ATPase"/>
</dbReference>
<evidence type="ECO:0000256" key="1">
    <source>
        <dbReference type="ARBA" id="ARBA00005417"/>
    </source>
</evidence>
<dbReference type="SMART" id="SM00382">
    <property type="entry name" value="AAA"/>
    <property type="match status" value="1"/>
</dbReference>
<evidence type="ECO:0000313" key="6">
    <source>
        <dbReference type="EMBL" id="PSR27592.1"/>
    </source>
</evidence>
<dbReference type="InterPro" id="IPR050763">
    <property type="entry name" value="ABC_transporter_ATP-binding"/>
</dbReference>
<dbReference type="Proteomes" id="UP000242699">
    <property type="component" value="Unassembled WGS sequence"/>
</dbReference>
<accession>A0A2T2WZE2</accession>
<keyword evidence="3" id="KW-0547">Nucleotide-binding</keyword>
<reference evidence="6 7" key="1">
    <citation type="journal article" date="2014" name="BMC Genomics">
        <title>Comparison of environmental and isolate Sulfobacillus genomes reveals diverse carbon, sulfur, nitrogen, and hydrogen metabolisms.</title>
        <authorList>
            <person name="Justice N.B."/>
            <person name="Norman A."/>
            <person name="Brown C.T."/>
            <person name="Singh A."/>
            <person name="Thomas B.C."/>
            <person name="Banfield J.F."/>
        </authorList>
    </citation>
    <scope>NUCLEOTIDE SEQUENCE [LARGE SCALE GENOMIC DNA]</scope>
    <source>
        <strain evidence="6">AMDSBA1</strain>
    </source>
</reference>
<comment type="caution">
    <text evidence="6">The sequence shown here is derived from an EMBL/GenBank/DDBJ whole genome shotgun (WGS) entry which is preliminary data.</text>
</comment>
<dbReference type="InterPro" id="IPR027417">
    <property type="entry name" value="P-loop_NTPase"/>
</dbReference>
<dbReference type="InterPro" id="IPR003439">
    <property type="entry name" value="ABC_transporter-like_ATP-bd"/>
</dbReference>
<dbReference type="GO" id="GO:0016887">
    <property type="term" value="F:ATP hydrolysis activity"/>
    <property type="evidence" value="ECO:0007669"/>
    <property type="project" value="InterPro"/>
</dbReference>
<keyword evidence="4 6" id="KW-0067">ATP-binding</keyword>
<protein>
    <submittedName>
        <fullName evidence="6">ABC transporter ATP-binding protein</fullName>
    </submittedName>
</protein>
<evidence type="ECO:0000256" key="4">
    <source>
        <dbReference type="ARBA" id="ARBA00022840"/>
    </source>
</evidence>
<keyword evidence="2" id="KW-0813">Transport</keyword>
<sequence length="294" mass="32554">MIQVHRLSKQFSPGRGIHELSFTVERGEATGLIGPNGAGKSTTLRCLMGFVRPTHGYARVAGKNCWQEAAAVHRLVGYLPGDVVLPETMKGRRFLEDIQRLRGVSGPPTRLNSLLARFDLNPDQAIRLMSKGTRQKLAIIAALVSDPAVLILDEPTSGLDPLMQQAFLSLMDEERARGKTVVLSSHIFSEVARVCDQVAVLKDGHIVAMDAMARLRAEQEILFDVTMSQAPTTEALNGLKIVDRRDLVFTVAVQGDYFRFVRTLANLPVSHLEQRTQSLETLFRHFYSDGVTHP</sequence>
<dbReference type="PANTHER" id="PTHR42711">
    <property type="entry name" value="ABC TRANSPORTER ATP-BINDING PROTEIN"/>
    <property type="match status" value="1"/>
</dbReference>
<evidence type="ECO:0000313" key="7">
    <source>
        <dbReference type="Proteomes" id="UP000242699"/>
    </source>
</evidence>
<comment type="similarity">
    <text evidence="1">Belongs to the ABC transporter superfamily.</text>
</comment>
<dbReference type="Pfam" id="PF00005">
    <property type="entry name" value="ABC_tran"/>
    <property type="match status" value="1"/>
</dbReference>
<dbReference type="EMBL" id="PXYT01000025">
    <property type="protein sequence ID" value="PSR27592.1"/>
    <property type="molecule type" value="Genomic_DNA"/>
</dbReference>
<organism evidence="6 7">
    <name type="scientific">Sulfobacillus benefaciens</name>
    <dbReference type="NCBI Taxonomy" id="453960"/>
    <lineage>
        <taxon>Bacteria</taxon>
        <taxon>Bacillati</taxon>
        <taxon>Bacillota</taxon>
        <taxon>Clostridia</taxon>
        <taxon>Eubacteriales</taxon>
        <taxon>Clostridiales Family XVII. Incertae Sedis</taxon>
        <taxon>Sulfobacillus</taxon>
    </lineage>
</organism>
<evidence type="ECO:0000256" key="2">
    <source>
        <dbReference type="ARBA" id="ARBA00022448"/>
    </source>
</evidence>
<dbReference type="CDD" id="cd03230">
    <property type="entry name" value="ABC_DR_subfamily_A"/>
    <property type="match status" value="1"/>
</dbReference>
<name>A0A2T2WZE2_9FIRM</name>
<proteinExistence type="inferred from homology"/>
<dbReference type="PROSITE" id="PS50893">
    <property type="entry name" value="ABC_TRANSPORTER_2"/>
    <property type="match status" value="1"/>
</dbReference>
<gene>
    <name evidence="6" type="ORF">C7B43_11585</name>
</gene>
<dbReference type="Gene3D" id="3.40.50.300">
    <property type="entry name" value="P-loop containing nucleotide triphosphate hydrolases"/>
    <property type="match status" value="1"/>
</dbReference>
<dbReference type="GO" id="GO:0005524">
    <property type="term" value="F:ATP binding"/>
    <property type="evidence" value="ECO:0007669"/>
    <property type="project" value="UniProtKB-KW"/>
</dbReference>
<dbReference type="AlphaFoldDB" id="A0A2T2WZE2"/>
<evidence type="ECO:0000256" key="3">
    <source>
        <dbReference type="ARBA" id="ARBA00022741"/>
    </source>
</evidence>
<evidence type="ECO:0000259" key="5">
    <source>
        <dbReference type="PROSITE" id="PS50893"/>
    </source>
</evidence>
<dbReference type="SUPFAM" id="SSF52540">
    <property type="entry name" value="P-loop containing nucleoside triphosphate hydrolases"/>
    <property type="match status" value="1"/>
</dbReference>